<dbReference type="Pfam" id="PF08348">
    <property type="entry name" value="PAS_6"/>
    <property type="match status" value="1"/>
</dbReference>
<evidence type="ECO:0000313" key="3">
    <source>
        <dbReference type="EMBL" id="QNK40110.1"/>
    </source>
</evidence>
<accession>A0A7G8T919</accession>
<dbReference type="PANTHER" id="PTHR35568:SF1">
    <property type="entry name" value="TRANSCRIPTIONAL REGULATOR DAUR"/>
    <property type="match status" value="1"/>
</dbReference>
<protein>
    <submittedName>
        <fullName evidence="3">PAS domain-containing protein</fullName>
    </submittedName>
</protein>
<sequence length="232" mass="25485">MKSTSSKLLKNYGILVEFLGNVLGPDYEIALHEISSDSQSIIAIANGHISGRKVGAPITDFALKMIKDKVYETNDYVLNYKGISKSGKVLRSSTIFIKDENGSLIGMLCINFDASRFTDVSQKILELCNIRQETLKEPEGPLPDVPDALSGAVESFPETVAEMIETVLESCLPGSGILYTDRLTQAEKMHIVDILNKRGFFLLKGAVSQAAKQLKCSEPTIYRYLSALNSDK</sequence>
<dbReference type="InterPro" id="IPR013559">
    <property type="entry name" value="YheO"/>
</dbReference>
<dbReference type="InterPro" id="IPR039445">
    <property type="entry name" value="DauR-like_HTH"/>
</dbReference>
<feature type="domain" description="Transcriptional regulator DauR-like HTH" evidence="2">
    <location>
        <begin position="180"/>
        <end position="225"/>
    </location>
</feature>
<dbReference type="EMBL" id="CP060286">
    <property type="protein sequence ID" value="QNK40110.1"/>
    <property type="molecule type" value="Genomic_DNA"/>
</dbReference>
<evidence type="ECO:0000259" key="2">
    <source>
        <dbReference type="Pfam" id="PF13309"/>
    </source>
</evidence>
<organism evidence="3 4">
    <name type="scientific">Caproicibacter fermentans</name>
    <dbReference type="NCBI Taxonomy" id="2576756"/>
    <lineage>
        <taxon>Bacteria</taxon>
        <taxon>Bacillati</taxon>
        <taxon>Bacillota</taxon>
        <taxon>Clostridia</taxon>
        <taxon>Eubacteriales</taxon>
        <taxon>Acutalibacteraceae</taxon>
        <taxon>Caproicibacter</taxon>
    </lineage>
</organism>
<dbReference type="AlphaFoldDB" id="A0A7G8T919"/>
<evidence type="ECO:0000313" key="4">
    <source>
        <dbReference type="Proteomes" id="UP000515909"/>
    </source>
</evidence>
<proteinExistence type="predicted"/>
<dbReference type="RefSeq" id="WP_066645960.1">
    <property type="nucleotide sequence ID" value="NZ_CP060286.1"/>
</dbReference>
<name>A0A7G8T919_9FIRM</name>
<feature type="domain" description="YheO-like" evidence="1">
    <location>
        <begin position="9"/>
        <end position="121"/>
    </location>
</feature>
<evidence type="ECO:0000259" key="1">
    <source>
        <dbReference type="Pfam" id="PF08348"/>
    </source>
</evidence>
<dbReference type="Pfam" id="PF13309">
    <property type="entry name" value="HTH_22"/>
    <property type="match status" value="1"/>
</dbReference>
<dbReference type="Proteomes" id="UP000515909">
    <property type="component" value="Chromosome"/>
</dbReference>
<gene>
    <name evidence="3" type="ORF">HCR03_15645</name>
</gene>
<dbReference type="InterPro" id="IPR039446">
    <property type="entry name" value="DauR-like"/>
</dbReference>
<reference evidence="3 4" key="1">
    <citation type="submission" date="2020-08" db="EMBL/GenBank/DDBJ databases">
        <title>The isolate Caproiciproducens sp. 7D4C2 produces n-caproate at mildly acidic conditions from hexoses: genome and rBOX comparison with related strains and chain-elongating bacteria.</title>
        <authorList>
            <person name="Esquivel-Elizondo S."/>
            <person name="Bagci C."/>
            <person name="Temovska M."/>
            <person name="Jeon B.S."/>
            <person name="Bessarab I."/>
            <person name="Williams R.B.H."/>
            <person name="Huson D.H."/>
            <person name="Angenent L.T."/>
        </authorList>
    </citation>
    <scope>NUCLEOTIDE SEQUENCE [LARGE SCALE GENOMIC DNA]</scope>
    <source>
        <strain evidence="3 4">7D4C2</strain>
    </source>
</reference>
<dbReference type="PANTHER" id="PTHR35568">
    <property type="entry name" value="TRANSCRIPTIONAL REGULATOR DAUR"/>
    <property type="match status" value="1"/>
</dbReference>
<dbReference type="KEGG" id="cfem:HCR03_15645"/>